<keyword evidence="4 6" id="KW-0472">Membrane</keyword>
<evidence type="ECO:0000256" key="4">
    <source>
        <dbReference type="ARBA" id="ARBA00023136"/>
    </source>
</evidence>
<comment type="caution">
    <text evidence="7">The sequence shown here is derived from an EMBL/GenBank/DDBJ whole genome shotgun (WGS) entry which is preliminary data.</text>
</comment>
<evidence type="ECO:0000256" key="5">
    <source>
        <dbReference type="SAM" id="MobiDB-lite"/>
    </source>
</evidence>
<organism evidence="7 8">
    <name type="scientific">Penicillium arizonense</name>
    <dbReference type="NCBI Taxonomy" id="1835702"/>
    <lineage>
        <taxon>Eukaryota</taxon>
        <taxon>Fungi</taxon>
        <taxon>Dikarya</taxon>
        <taxon>Ascomycota</taxon>
        <taxon>Pezizomycotina</taxon>
        <taxon>Eurotiomycetes</taxon>
        <taxon>Eurotiomycetidae</taxon>
        <taxon>Eurotiales</taxon>
        <taxon>Aspergillaceae</taxon>
        <taxon>Penicillium</taxon>
    </lineage>
</organism>
<feature type="region of interest" description="Disordered" evidence="5">
    <location>
        <begin position="58"/>
        <end position="88"/>
    </location>
</feature>
<dbReference type="InterPro" id="IPR051694">
    <property type="entry name" value="Immunoregulatory_rcpt-like"/>
</dbReference>
<name>A0A1F5LP44_PENAI</name>
<evidence type="ECO:0000313" key="8">
    <source>
        <dbReference type="Proteomes" id="UP000177622"/>
    </source>
</evidence>
<dbReference type="Proteomes" id="UP000177622">
    <property type="component" value="Unassembled WGS sequence"/>
</dbReference>
<evidence type="ECO:0000256" key="1">
    <source>
        <dbReference type="ARBA" id="ARBA00004167"/>
    </source>
</evidence>
<proteinExistence type="predicted"/>
<protein>
    <submittedName>
        <fullName evidence="7">Uncharacterized protein</fullName>
    </submittedName>
</protein>
<feature type="transmembrane region" description="Helical" evidence="6">
    <location>
        <begin position="221"/>
        <end position="244"/>
    </location>
</feature>
<dbReference type="OrthoDB" id="4369808at2759"/>
<reference evidence="7 8" key="1">
    <citation type="journal article" date="2016" name="Sci. Rep.">
        <title>Penicillium arizonense, a new, genome sequenced fungal species, reveals a high chemical diversity in secreted metabolites.</title>
        <authorList>
            <person name="Grijseels S."/>
            <person name="Nielsen J.C."/>
            <person name="Randelovic M."/>
            <person name="Nielsen J."/>
            <person name="Nielsen K.F."/>
            <person name="Workman M."/>
            <person name="Frisvad J.C."/>
        </authorList>
    </citation>
    <scope>NUCLEOTIDE SEQUENCE [LARGE SCALE GENOMIC DNA]</scope>
    <source>
        <strain evidence="7 8">CBS 141311</strain>
    </source>
</reference>
<accession>A0A1F5LP44</accession>
<dbReference type="PANTHER" id="PTHR15549">
    <property type="entry name" value="PAIRED IMMUNOGLOBULIN-LIKE TYPE 2 RECEPTOR"/>
    <property type="match status" value="1"/>
</dbReference>
<evidence type="ECO:0000313" key="7">
    <source>
        <dbReference type="EMBL" id="OGE54978.1"/>
    </source>
</evidence>
<feature type="compositionally biased region" description="Pro residues" evidence="5">
    <location>
        <begin position="436"/>
        <end position="445"/>
    </location>
</feature>
<comment type="subcellular location">
    <subcellularLocation>
        <location evidence="1">Membrane</location>
        <topology evidence="1">Single-pass membrane protein</topology>
    </subcellularLocation>
</comment>
<dbReference type="RefSeq" id="XP_022490408.1">
    <property type="nucleotide sequence ID" value="XM_022629674.1"/>
</dbReference>
<dbReference type="GO" id="GO:0016020">
    <property type="term" value="C:membrane"/>
    <property type="evidence" value="ECO:0007669"/>
    <property type="project" value="UniProtKB-SubCell"/>
</dbReference>
<keyword evidence="2 6" id="KW-0812">Transmembrane</keyword>
<feature type="region of interest" description="Disordered" evidence="5">
    <location>
        <begin position="1"/>
        <end position="21"/>
    </location>
</feature>
<dbReference type="EMBL" id="LXJU01000005">
    <property type="protein sequence ID" value="OGE54978.1"/>
    <property type="molecule type" value="Genomic_DNA"/>
</dbReference>
<dbReference type="GO" id="GO:0071944">
    <property type="term" value="C:cell periphery"/>
    <property type="evidence" value="ECO:0007669"/>
    <property type="project" value="UniProtKB-ARBA"/>
</dbReference>
<keyword evidence="8" id="KW-1185">Reference proteome</keyword>
<sequence>MVSISAEPSASPISKPSGTRSWTTITSIKTETIHPTLLFTLTESELISSIVTSSAFGQASQTSPPALDTNPVVGTPSQTTINTSTSFPGSSLAMTSTMDAPLSTMEPFAPLSNLSDFASWENPPSTSTNFGQPEVTTSSTSSVSTSITKVVTSSSVTSVSPTISPFVGTVTGTISVGNSTSSTTAPFIGTVTSTISADNSTTSSNSTPVSHPKHDNAIKPAVIIGSILGASAFIMFAIAAWFVLRRRRQKIIKVQKIIGARMGGDSLGPEEGYETLYFPDAPVPGADTKSAQIPTLPVIPEEVHSVPAYSNGPFVLAHSNPDLSMDSLYLRSERSRRAFYTENTVTSDHETDHSPSLAKDVSPRSHVVSTYSRSSWEDASVSNLDFYGDSTTALPQELDGVTLPPSNSKYLEACMSRDSLRSDPFDLEAPSVSNPPGSPPVPPVPTEWGTKF</sequence>
<dbReference type="AlphaFoldDB" id="A0A1F5LP44"/>
<evidence type="ECO:0000256" key="6">
    <source>
        <dbReference type="SAM" id="Phobius"/>
    </source>
</evidence>
<dbReference type="STRING" id="1835702.A0A1F5LP44"/>
<gene>
    <name evidence="7" type="ORF">PENARI_c005G03459</name>
</gene>
<keyword evidence="3 6" id="KW-1133">Transmembrane helix</keyword>
<evidence type="ECO:0000256" key="2">
    <source>
        <dbReference type="ARBA" id="ARBA00022692"/>
    </source>
</evidence>
<feature type="region of interest" description="Disordered" evidence="5">
    <location>
        <begin position="421"/>
        <end position="452"/>
    </location>
</feature>
<dbReference type="GeneID" id="34574408"/>
<evidence type="ECO:0000256" key="3">
    <source>
        <dbReference type="ARBA" id="ARBA00022989"/>
    </source>
</evidence>
<feature type="compositionally biased region" description="Polar residues" evidence="5">
    <location>
        <begin position="75"/>
        <end position="88"/>
    </location>
</feature>
<feature type="compositionally biased region" description="Low complexity" evidence="5">
    <location>
        <begin position="1"/>
        <end position="17"/>
    </location>
</feature>